<proteinExistence type="predicted"/>
<dbReference type="AlphaFoldDB" id="A0AAN4ZFK9"/>
<reference evidence="3" key="1">
    <citation type="submission" date="2022-10" db="EMBL/GenBank/DDBJ databases">
        <title>Genome assembly of Pristionchus species.</title>
        <authorList>
            <person name="Yoshida K."/>
            <person name="Sommer R.J."/>
        </authorList>
    </citation>
    <scope>NUCLEOTIDE SEQUENCE [LARGE SCALE GENOMIC DNA]</scope>
    <source>
        <strain evidence="3">RS5460</strain>
    </source>
</reference>
<comment type="caution">
    <text evidence="2">The sequence shown here is derived from an EMBL/GenBank/DDBJ whole genome shotgun (WGS) entry which is preliminary data.</text>
</comment>
<gene>
    <name evidence="2" type="ORF">PMAYCL1PPCAC_08774</name>
</gene>
<evidence type="ECO:0000313" key="3">
    <source>
        <dbReference type="Proteomes" id="UP001328107"/>
    </source>
</evidence>
<protein>
    <submittedName>
        <fullName evidence="2">Uncharacterized protein</fullName>
    </submittedName>
</protein>
<keyword evidence="1" id="KW-1133">Transmembrane helix</keyword>
<keyword evidence="3" id="KW-1185">Reference proteome</keyword>
<accession>A0AAN4ZFK9</accession>
<organism evidence="2 3">
    <name type="scientific">Pristionchus mayeri</name>
    <dbReference type="NCBI Taxonomy" id="1317129"/>
    <lineage>
        <taxon>Eukaryota</taxon>
        <taxon>Metazoa</taxon>
        <taxon>Ecdysozoa</taxon>
        <taxon>Nematoda</taxon>
        <taxon>Chromadorea</taxon>
        <taxon>Rhabditida</taxon>
        <taxon>Rhabditina</taxon>
        <taxon>Diplogasteromorpha</taxon>
        <taxon>Diplogasteroidea</taxon>
        <taxon>Neodiplogasteridae</taxon>
        <taxon>Pristionchus</taxon>
    </lineage>
</organism>
<name>A0AAN4ZFK9_9BILA</name>
<dbReference type="Proteomes" id="UP001328107">
    <property type="component" value="Unassembled WGS sequence"/>
</dbReference>
<feature type="non-terminal residue" evidence="2">
    <location>
        <position position="128"/>
    </location>
</feature>
<sequence length="128" mass="15283">LLLLRLRLRVVLRRLLRHEVLVIRVRLGCFCCGLQRLHIGRSASRREHRLVQAHVVIILLPRWRRPRFVRFNSFPEFLLLFVHFLLFFLLIHLIDSLAVDTLQLSLLGRRGSLGLLLLRRFFLRLGFT</sequence>
<dbReference type="EMBL" id="BTRK01000002">
    <property type="protein sequence ID" value="GMR38579.1"/>
    <property type="molecule type" value="Genomic_DNA"/>
</dbReference>
<keyword evidence="1" id="KW-0472">Membrane</keyword>
<evidence type="ECO:0000256" key="1">
    <source>
        <dbReference type="SAM" id="Phobius"/>
    </source>
</evidence>
<evidence type="ECO:0000313" key="2">
    <source>
        <dbReference type="EMBL" id="GMR38579.1"/>
    </source>
</evidence>
<keyword evidence="1" id="KW-0812">Transmembrane</keyword>
<feature type="transmembrane region" description="Helical" evidence="1">
    <location>
        <begin position="74"/>
        <end position="94"/>
    </location>
</feature>
<feature type="non-terminal residue" evidence="2">
    <location>
        <position position="1"/>
    </location>
</feature>